<dbReference type="PANTHER" id="PTHR40588:SF1">
    <property type="entry name" value="MRNA INTERFERASE TOXIN YAFQ"/>
    <property type="match status" value="1"/>
</dbReference>
<keyword evidence="3" id="KW-1185">Reference proteome</keyword>
<accession>A0ABW1TIH7</accession>
<dbReference type="SUPFAM" id="SSF143011">
    <property type="entry name" value="RelE-like"/>
    <property type="match status" value="1"/>
</dbReference>
<evidence type="ECO:0000313" key="3">
    <source>
        <dbReference type="Proteomes" id="UP001596283"/>
    </source>
</evidence>
<sequence length="110" mass="12723">MIKRSLTTARFDRAYKKLAKKHYDMKRLKTAVNTILAEDHETLVHQFDWHMLTGNLVGINEIHLDKSWLLLYQIIHDDELVLLLLDTGGHMTSCNDILNSKIQVKVLLGV</sequence>
<evidence type="ECO:0000313" key="2">
    <source>
        <dbReference type="EMBL" id="MFC6261387.1"/>
    </source>
</evidence>
<dbReference type="InterPro" id="IPR035093">
    <property type="entry name" value="RelE/ParE_toxin_dom_sf"/>
</dbReference>
<dbReference type="NCBIfam" id="TIGR02385">
    <property type="entry name" value="RelE_StbE"/>
    <property type="match status" value="1"/>
</dbReference>
<dbReference type="Pfam" id="PF15738">
    <property type="entry name" value="YafQ_toxin"/>
    <property type="match status" value="1"/>
</dbReference>
<dbReference type="InterPro" id="IPR004386">
    <property type="entry name" value="Toxin_YafQ-like"/>
</dbReference>
<gene>
    <name evidence="2" type="ORF">ACFP1C_10580</name>
</gene>
<organism evidence="2 3">
    <name type="scientific">Levilactobacillus fujinensis</name>
    <dbReference type="NCBI Taxonomy" id="2486024"/>
    <lineage>
        <taxon>Bacteria</taxon>
        <taxon>Bacillati</taxon>
        <taxon>Bacillota</taxon>
        <taxon>Bacilli</taxon>
        <taxon>Lactobacillales</taxon>
        <taxon>Lactobacillaceae</taxon>
        <taxon>Levilactobacillus</taxon>
    </lineage>
</organism>
<dbReference type="EMBL" id="JBHSSI010000063">
    <property type="protein sequence ID" value="MFC6261387.1"/>
    <property type="molecule type" value="Genomic_DNA"/>
</dbReference>
<reference evidence="3" key="1">
    <citation type="journal article" date="2019" name="Int. J. Syst. Evol. Microbiol.">
        <title>The Global Catalogue of Microorganisms (GCM) 10K type strain sequencing project: providing services to taxonomists for standard genome sequencing and annotation.</title>
        <authorList>
            <consortium name="The Broad Institute Genomics Platform"/>
            <consortium name="The Broad Institute Genome Sequencing Center for Infectious Disease"/>
            <person name="Wu L."/>
            <person name="Ma J."/>
        </authorList>
    </citation>
    <scope>NUCLEOTIDE SEQUENCE [LARGE SCALE GENOMIC DNA]</scope>
    <source>
        <strain evidence="3">CCM 8908</strain>
    </source>
</reference>
<name>A0ABW1TIH7_9LACO</name>
<dbReference type="Gene3D" id="3.30.2310.20">
    <property type="entry name" value="RelE-like"/>
    <property type="match status" value="1"/>
</dbReference>
<proteinExistence type="predicted"/>
<evidence type="ECO:0000256" key="1">
    <source>
        <dbReference type="ARBA" id="ARBA00022649"/>
    </source>
</evidence>
<dbReference type="Proteomes" id="UP001596283">
    <property type="component" value="Unassembled WGS sequence"/>
</dbReference>
<protein>
    <submittedName>
        <fullName evidence="2">Type II toxin-antitoxin system YafQ family toxin</fullName>
    </submittedName>
</protein>
<comment type="caution">
    <text evidence="2">The sequence shown here is derived from an EMBL/GenBank/DDBJ whole genome shotgun (WGS) entry which is preliminary data.</text>
</comment>
<dbReference type="PANTHER" id="PTHR40588">
    <property type="entry name" value="MRNA INTERFERASE TOXIN YAFQ"/>
    <property type="match status" value="1"/>
</dbReference>
<dbReference type="InterPro" id="IPR007712">
    <property type="entry name" value="RelE/ParE_toxin"/>
</dbReference>
<keyword evidence="1" id="KW-1277">Toxin-antitoxin system</keyword>
<dbReference type="RefSeq" id="WP_125687184.1">
    <property type="nucleotide sequence ID" value="NZ_JBHSSI010000063.1"/>
</dbReference>